<dbReference type="EMBL" id="JBBPBK010000007">
    <property type="protein sequence ID" value="KAK9281488.1"/>
    <property type="molecule type" value="Genomic_DNA"/>
</dbReference>
<dbReference type="PANTHER" id="PTHR31717">
    <property type="entry name" value="ZINC FINGER PROTEIN CONSTANS-LIKE 10"/>
    <property type="match status" value="1"/>
</dbReference>
<gene>
    <name evidence="7" type="ORF">L1049_004373</name>
    <name evidence="8" type="ORF">L1049_004391</name>
</gene>
<dbReference type="CDD" id="cd19821">
    <property type="entry name" value="Bbox1_BBX-like"/>
    <property type="match status" value="1"/>
</dbReference>
<keyword evidence="2 4" id="KW-0863">Zinc-finger</keyword>
<evidence type="ECO:0000256" key="5">
    <source>
        <dbReference type="SAM" id="MobiDB-lite"/>
    </source>
</evidence>
<name>A0AAP0X073_LIQFO</name>
<evidence type="ECO:0000256" key="4">
    <source>
        <dbReference type="PROSITE-ProRule" id="PRU00024"/>
    </source>
</evidence>
<dbReference type="PROSITE" id="PS50119">
    <property type="entry name" value="ZF_BBOX"/>
    <property type="match status" value="1"/>
</dbReference>
<reference evidence="7 9" key="1">
    <citation type="journal article" date="2024" name="Plant J.">
        <title>Genome sequences and population genomics reveal climatic adaptation and genomic divergence between two closely related sweetgum species.</title>
        <authorList>
            <person name="Xu W.Q."/>
            <person name="Ren C.Q."/>
            <person name="Zhang X.Y."/>
            <person name="Comes H.P."/>
            <person name="Liu X.H."/>
            <person name="Li Y.G."/>
            <person name="Kettle C.J."/>
            <person name="Jalonen R."/>
            <person name="Gaisberger H."/>
            <person name="Ma Y.Z."/>
            <person name="Qiu Y.X."/>
        </authorList>
    </citation>
    <scope>NUCLEOTIDE SEQUENCE [LARGE SCALE GENOMIC DNA]</scope>
    <source>
        <strain evidence="7">Hangzhou</strain>
    </source>
</reference>
<feature type="domain" description="B box-type" evidence="6">
    <location>
        <begin position="1"/>
        <end position="47"/>
    </location>
</feature>
<evidence type="ECO:0000259" key="6">
    <source>
        <dbReference type="PROSITE" id="PS50119"/>
    </source>
</evidence>
<keyword evidence="9" id="KW-1185">Reference proteome</keyword>
<reference evidence="7" key="2">
    <citation type="submission" date="2024-04" db="EMBL/GenBank/DDBJ databases">
        <authorList>
            <person name="Xu W."/>
            <person name="Ren C."/>
        </authorList>
    </citation>
    <scope>NUCLEOTIDE SEQUENCE</scope>
    <source>
        <strain evidence="7">Hangzhou</strain>
        <tissue evidence="7">Leaves</tissue>
    </source>
</reference>
<evidence type="ECO:0000256" key="3">
    <source>
        <dbReference type="ARBA" id="ARBA00022833"/>
    </source>
</evidence>
<keyword evidence="1" id="KW-0479">Metal-binding</keyword>
<dbReference type="EMBL" id="JBBPBK010000007">
    <property type="protein sequence ID" value="KAK9281470.1"/>
    <property type="molecule type" value="Genomic_DNA"/>
</dbReference>
<dbReference type="SMART" id="SM00336">
    <property type="entry name" value="BBOX"/>
    <property type="match status" value="1"/>
</dbReference>
<sequence>MKARVCELCTGEAALFCASDSAFLCWDCDARVHEANFLVARHVRQTVCSKCKGFDGNRISGVGFGPSRPVCRSCFPESPDDRLDSLSSSSASACVSSTESFAAATKKIDFDRRKMERIVSSSCVTENSGDDSNFPARFSGEVTSTMMEKSRAEPKTKTQRSRAPSKVDAKAEGIFVNWCRKLGLSYNYTVRVASQALSVCLAELTVLPFRVSVAASFWFSLRLRRESATSTCQNLKRLEEISGVPAKLILATESKLARVLRVRKELRDQEEGWAECSV</sequence>
<dbReference type="Proteomes" id="UP001415857">
    <property type="component" value="Unassembled WGS sequence"/>
</dbReference>
<dbReference type="InterPro" id="IPR000315">
    <property type="entry name" value="Znf_B-box"/>
</dbReference>
<accession>A0AAP0X073</accession>
<evidence type="ECO:0000313" key="7">
    <source>
        <dbReference type="EMBL" id="KAK9281470.1"/>
    </source>
</evidence>
<evidence type="ECO:0000313" key="8">
    <source>
        <dbReference type="EMBL" id="KAK9281488.1"/>
    </source>
</evidence>
<evidence type="ECO:0000313" key="9">
    <source>
        <dbReference type="Proteomes" id="UP001415857"/>
    </source>
</evidence>
<organism evidence="7 9">
    <name type="scientific">Liquidambar formosana</name>
    <name type="common">Formosan gum</name>
    <dbReference type="NCBI Taxonomy" id="63359"/>
    <lineage>
        <taxon>Eukaryota</taxon>
        <taxon>Viridiplantae</taxon>
        <taxon>Streptophyta</taxon>
        <taxon>Embryophyta</taxon>
        <taxon>Tracheophyta</taxon>
        <taxon>Spermatophyta</taxon>
        <taxon>Magnoliopsida</taxon>
        <taxon>eudicotyledons</taxon>
        <taxon>Gunneridae</taxon>
        <taxon>Pentapetalae</taxon>
        <taxon>Saxifragales</taxon>
        <taxon>Altingiaceae</taxon>
        <taxon>Liquidambar</taxon>
    </lineage>
</organism>
<comment type="caution">
    <text evidence="7">The sequence shown here is derived from an EMBL/GenBank/DDBJ whole genome shotgun (WGS) entry which is preliminary data.</text>
</comment>
<evidence type="ECO:0000256" key="1">
    <source>
        <dbReference type="ARBA" id="ARBA00022723"/>
    </source>
</evidence>
<keyword evidence="3" id="KW-0862">Zinc</keyword>
<dbReference type="AlphaFoldDB" id="A0AAP0X073"/>
<protein>
    <recommendedName>
        <fullName evidence="6">B box-type domain-containing protein</fullName>
    </recommendedName>
</protein>
<dbReference type="InterPro" id="IPR049808">
    <property type="entry name" value="CONSTANS-like_Bbox1"/>
</dbReference>
<proteinExistence type="predicted"/>
<dbReference type="GO" id="GO:0008270">
    <property type="term" value="F:zinc ion binding"/>
    <property type="evidence" value="ECO:0007669"/>
    <property type="project" value="UniProtKB-KW"/>
</dbReference>
<feature type="region of interest" description="Disordered" evidence="5">
    <location>
        <begin position="143"/>
        <end position="164"/>
    </location>
</feature>
<dbReference type="Pfam" id="PF00643">
    <property type="entry name" value="zf-B_box"/>
    <property type="match status" value="1"/>
</dbReference>
<evidence type="ECO:0000256" key="2">
    <source>
        <dbReference type="ARBA" id="ARBA00022771"/>
    </source>
</evidence>
<dbReference type="PANTHER" id="PTHR31717:SF81">
    <property type="entry name" value="B-BOX ZINC FINGER PROTEIN 32-LIKE"/>
    <property type="match status" value="1"/>
</dbReference>